<dbReference type="SMART" id="SM00408">
    <property type="entry name" value="IGc2"/>
    <property type="match status" value="4"/>
</dbReference>
<gene>
    <name evidence="9" type="ORF">XELAEV_18037347mg</name>
</gene>
<keyword evidence="3 7" id="KW-0472">Membrane</keyword>
<dbReference type="CDD" id="cd00096">
    <property type="entry name" value="Ig"/>
    <property type="match status" value="2"/>
</dbReference>
<evidence type="ECO:0000256" key="4">
    <source>
        <dbReference type="ARBA" id="ARBA00023157"/>
    </source>
</evidence>
<dbReference type="SUPFAM" id="SSF48726">
    <property type="entry name" value="Immunoglobulin"/>
    <property type="match status" value="6"/>
</dbReference>
<dbReference type="SUPFAM" id="SSF49265">
    <property type="entry name" value="Fibronectin type III"/>
    <property type="match status" value="1"/>
</dbReference>
<feature type="domain" description="Ig-like" evidence="8">
    <location>
        <begin position="128"/>
        <end position="209"/>
    </location>
</feature>
<evidence type="ECO:0000313" key="9">
    <source>
        <dbReference type="EMBL" id="OCT70428.1"/>
    </source>
</evidence>
<protein>
    <recommendedName>
        <fullName evidence="8">Ig-like domain-containing protein</fullName>
    </recommendedName>
</protein>
<name>A0A974HA42_XENLA</name>
<feature type="domain" description="Ig-like" evidence="8">
    <location>
        <begin position="483"/>
        <end position="575"/>
    </location>
</feature>
<dbReference type="OMA" id="DPVNRTH"/>
<dbReference type="InterPro" id="IPR013783">
    <property type="entry name" value="Ig-like_fold"/>
</dbReference>
<keyword evidence="4" id="KW-1015">Disulfide bond</keyword>
<dbReference type="InterPro" id="IPR036116">
    <property type="entry name" value="FN3_sf"/>
</dbReference>
<organism evidence="9 10">
    <name type="scientific">Xenopus laevis</name>
    <name type="common">African clawed frog</name>
    <dbReference type="NCBI Taxonomy" id="8355"/>
    <lineage>
        <taxon>Eukaryota</taxon>
        <taxon>Metazoa</taxon>
        <taxon>Chordata</taxon>
        <taxon>Craniata</taxon>
        <taxon>Vertebrata</taxon>
        <taxon>Euteleostomi</taxon>
        <taxon>Amphibia</taxon>
        <taxon>Batrachia</taxon>
        <taxon>Anura</taxon>
        <taxon>Pipoidea</taxon>
        <taxon>Pipidae</taxon>
        <taxon>Xenopodinae</taxon>
        <taxon>Xenopus</taxon>
        <taxon>Xenopus</taxon>
    </lineage>
</organism>
<feature type="domain" description="Ig-like" evidence="8">
    <location>
        <begin position="223"/>
        <end position="305"/>
    </location>
</feature>
<dbReference type="PANTHER" id="PTHR11640">
    <property type="entry name" value="NEPHRIN"/>
    <property type="match status" value="1"/>
</dbReference>
<dbReference type="InterPro" id="IPR036179">
    <property type="entry name" value="Ig-like_dom_sf"/>
</dbReference>
<proteinExistence type="predicted"/>
<feature type="domain" description="Ig-like" evidence="8">
    <location>
        <begin position="403"/>
        <end position="479"/>
    </location>
</feature>
<keyword evidence="6" id="KW-0393">Immunoglobulin domain</keyword>
<reference evidence="10" key="1">
    <citation type="journal article" date="2016" name="Nature">
        <title>Genome evolution in the allotetraploid frog Xenopus laevis.</title>
        <authorList>
            <person name="Session A.M."/>
            <person name="Uno Y."/>
            <person name="Kwon T."/>
            <person name="Chapman J.A."/>
            <person name="Toyoda A."/>
            <person name="Takahashi S."/>
            <person name="Fukui A."/>
            <person name="Hikosaka A."/>
            <person name="Suzuki A."/>
            <person name="Kondo M."/>
            <person name="van Heeringen S.J."/>
            <person name="Quigley I."/>
            <person name="Heinz S."/>
            <person name="Ogino H."/>
            <person name="Ochi H."/>
            <person name="Hellsten U."/>
            <person name="Lyons J.B."/>
            <person name="Simakov O."/>
            <person name="Putnam N."/>
            <person name="Stites J."/>
            <person name="Kuroki Y."/>
            <person name="Tanaka T."/>
            <person name="Michiue T."/>
            <person name="Watanabe M."/>
            <person name="Bogdanovic O."/>
            <person name="Lister R."/>
            <person name="Georgiou G."/>
            <person name="Paranjpe S.S."/>
            <person name="van Kruijsbergen I."/>
            <person name="Shu S."/>
            <person name="Carlson J."/>
            <person name="Kinoshita T."/>
            <person name="Ohta Y."/>
            <person name="Mawaribuchi S."/>
            <person name="Jenkins J."/>
            <person name="Grimwood J."/>
            <person name="Schmutz J."/>
            <person name="Mitros T."/>
            <person name="Mozaffari S.V."/>
            <person name="Suzuki Y."/>
            <person name="Haramoto Y."/>
            <person name="Yamamoto T.S."/>
            <person name="Takagi C."/>
            <person name="Heald R."/>
            <person name="Miller K."/>
            <person name="Haudenschild C."/>
            <person name="Kitzman J."/>
            <person name="Nakayama T."/>
            <person name="Izutsu Y."/>
            <person name="Robert J."/>
            <person name="Fortriede J."/>
            <person name="Burns K."/>
            <person name="Lotay V."/>
            <person name="Karimi K."/>
            <person name="Yasuoka Y."/>
            <person name="Dichmann D.S."/>
            <person name="Flajnik M.F."/>
            <person name="Houston D.W."/>
            <person name="Shendure J."/>
            <person name="DuPasquier L."/>
            <person name="Vize P.D."/>
            <person name="Zorn A.M."/>
            <person name="Ito M."/>
            <person name="Marcotte E.M."/>
            <person name="Wallingford J.B."/>
            <person name="Ito Y."/>
            <person name="Asashima M."/>
            <person name="Ueno N."/>
            <person name="Matsuda Y."/>
            <person name="Veenstra G.J."/>
            <person name="Fujiyama A."/>
            <person name="Harland R.M."/>
            <person name="Taira M."/>
            <person name="Rokhsar D.S."/>
        </authorList>
    </citation>
    <scope>NUCLEOTIDE SEQUENCE [LARGE SCALE GENOMIC DNA]</scope>
    <source>
        <strain evidence="10">J</strain>
    </source>
</reference>
<dbReference type="GO" id="GO:0005911">
    <property type="term" value="C:cell-cell junction"/>
    <property type="evidence" value="ECO:0007669"/>
    <property type="project" value="TreeGrafter"/>
</dbReference>
<feature type="transmembrane region" description="Helical" evidence="7">
    <location>
        <begin position="690"/>
        <end position="713"/>
    </location>
</feature>
<evidence type="ECO:0000256" key="5">
    <source>
        <dbReference type="ARBA" id="ARBA00023180"/>
    </source>
</evidence>
<accession>A0A974HA42</accession>
<dbReference type="EMBL" id="CM004479">
    <property type="protein sequence ID" value="OCT70428.1"/>
    <property type="molecule type" value="Genomic_DNA"/>
</dbReference>
<evidence type="ECO:0000313" key="10">
    <source>
        <dbReference type="Proteomes" id="UP000694892"/>
    </source>
</evidence>
<dbReference type="GO" id="GO:0098609">
    <property type="term" value="P:cell-cell adhesion"/>
    <property type="evidence" value="ECO:0007669"/>
    <property type="project" value="TreeGrafter"/>
</dbReference>
<dbReference type="InterPro" id="IPR051275">
    <property type="entry name" value="Cell_adhesion_signaling"/>
</dbReference>
<dbReference type="PROSITE" id="PS50835">
    <property type="entry name" value="IG_LIKE"/>
    <property type="match status" value="5"/>
</dbReference>
<dbReference type="InterPro" id="IPR007110">
    <property type="entry name" value="Ig-like_dom"/>
</dbReference>
<dbReference type="AlphaFoldDB" id="A0A974HA42"/>
<keyword evidence="7" id="KW-0812">Transmembrane</keyword>
<evidence type="ECO:0000256" key="1">
    <source>
        <dbReference type="ARBA" id="ARBA00004479"/>
    </source>
</evidence>
<dbReference type="Pfam" id="PF13927">
    <property type="entry name" value="Ig_3"/>
    <property type="match status" value="2"/>
</dbReference>
<evidence type="ECO:0000256" key="6">
    <source>
        <dbReference type="ARBA" id="ARBA00023319"/>
    </source>
</evidence>
<dbReference type="GO" id="GO:0007416">
    <property type="term" value="P:synapse assembly"/>
    <property type="evidence" value="ECO:0007669"/>
    <property type="project" value="TreeGrafter"/>
</dbReference>
<keyword evidence="7" id="KW-1133">Transmembrane helix</keyword>
<evidence type="ECO:0000256" key="2">
    <source>
        <dbReference type="ARBA" id="ARBA00022737"/>
    </source>
</evidence>
<dbReference type="InterPro" id="IPR003961">
    <property type="entry name" value="FN3_dom"/>
</dbReference>
<evidence type="ECO:0000256" key="7">
    <source>
        <dbReference type="SAM" id="Phobius"/>
    </source>
</evidence>
<evidence type="ECO:0000256" key="3">
    <source>
        <dbReference type="ARBA" id="ARBA00023136"/>
    </source>
</evidence>
<dbReference type="SMART" id="SM00409">
    <property type="entry name" value="IG"/>
    <property type="match status" value="5"/>
</dbReference>
<dbReference type="InterPro" id="IPR003599">
    <property type="entry name" value="Ig_sub"/>
</dbReference>
<keyword evidence="2" id="KW-0677">Repeat</keyword>
<dbReference type="Pfam" id="PF07679">
    <property type="entry name" value="I-set"/>
    <property type="match status" value="1"/>
</dbReference>
<dbReference type="InterPro" id="IPR013098">
    <property type="entry name" value="Ig_I-set"/>
</dbReference>
<dbReference type="PANTHER" id="PTHR11640:SF159">
    <property type="entry name" value="V-SET AND IMMUNOGLOBULIN DOMAIN-CONTAINING PROTEIN 10-LIKE 2"/>
    <property type="match status" value="1"/>
</dbReference>
<feature type="domain" description="Ig-like" evidence="8">
    <location>
        <begin position="312"/>
        <end position="383"/>
    </location>
</feature>
<dbReference type="CDD" id="cd00063">
    <property type="entry name" value="FN3"/>
    <property type="match status" value="1"/>
</dbReference>
<keyword evidence="5" id="KW-0325">Glycoprotein</keyword>
<evidence type="ECO:0000259" key="8">
    <source>
        <dbReference type="PROSITE" id="PS50835"/>
    </source>
</evidence>
<sequence>MECCLSQRVSWNFPNTFLRWVVYSGQVTKEVTANGVVLRSVELKCGEVESFSTFFWYFIKYGTDRPVPIATSFNRVYSTAALLGDARLKGSSLVIDNLQMVAEGRYMCQGITPTVEVTTYIDLTVLVPVLTPILQINVSAPREGSPVMLSCDVKNGTGPIEYIWQRTVIQEGTFPVESSESVIVLAAVNRSHTGWYTCTVKNAVNEEISGRHYLDVIYGPDEPVINIQPYAISENGFAANELEEVTLNCTAFSNPPCQYVWLYNNSQVYEGQMYIIRKISRGHTGMYTCLAKNYHLDTHTALTVSLTVYYLPEGSPSCTAMSHNNYKEVALWCSWTGGLPLIKLQWLKTSEDDKVIVSNSNATKIIKGEDIINGSSYTCKISHPALKQHILCRTIVSIPDGGPNCSAVATKLNEFVMLTCEWLGGLPLVMLDWNNKQIGDSKESSNIYVFKSNTSYNGKLFTCRARHPLSKETKECNIRLEVPALNSSESNTSVLEGNDINLMCYLQPSNLTSEIIWYNNKNIKITSDLQKYGMVKENGWYNLTIHETVYKVDSGQYRCSAFNAVGNSSIGITLQVKQYPAPPNVTINKIIYSQKRTEVDLEWLTKGLGDLTSFMVQRQTSIRSFPGPKRLAQTVSWETVAKDIEPDIRGHKLGGLHPANIYAFRILALNHKTTGFPSEVKTPADPPFNAYPAVIGAGVAGMIAAAVASLLVFQYIVRNRENNPSEYFILQKLSI</sequence>
<dbReference type="InterPro" id="IPR003598">
    <property type="entry name" value="Ig_sub2"/>
</dbReference>
<dbReference type="Gene3D" id="2.60.40.10">
    <property type="entry name" value="Immunoglobulins"/>
    <property type="match status" value="5"/>
</dbReference>
<dbReference type="Proteomes" id="UP000694892">
    <property type="component" value="Chromosome 7S"/>
</dbReference>
<comment type="subcellular location">
    <subcellularLocation>
        <location evidence="1">Membrane</location>
        <topology evidence="1">Single-pass type I membrane protein</topology>
    </subcellularLocation>
</comment>
<dbReference type="GO" id="GO:0050839">
    <property type="term" value="F:cell adhesion molecule binding"/>
    <property type="evidence" value="ECO:0007669"/>
    <property type="project" value="TreeGrafter"/>
</dbReference>
<dbReference type="GO" id="GO:0005886">
    <property type="term" value="C:plasma membrane"/>
    <property type="evidence" value="ECO:0007669"/>
    <property type="project" value="TreeGrafter"/>
</dbReference>